<keyword evidence="2" id="KW-1185">Reference proteome</keyword>
<evidence type="ECO:0000313" key="2">
    <source>
        <dbReference type="Proteomes" id="UP000638043"/>
    </source>
</evidence>
<dbReference type="InterPro" id="IPR036291">
    <property type="entry name" value="NAD(P)-bd_dom_sf"/>
</dbReference>
<reference evidence="2" key="1">
    <citation type="journal article" date="2019" name="Int. J. Syst. Evol. Microbiol.">
        <title>The Global Catalogue of Microorganisms (GCM) 10K type strain sequencing project: providing services to taxonomists for standard genome sequencing and annotation.</title>
        <authorList>
            <consortium name="The Broad Institute Genomics Platform"/>
            <consortium name="The Broad Institute Genome Sequencing Center for Infectious Disease"/>
            <person name="Wu L."/>
            <person name="Ma J."/>
        </authorList>
    </citation>
    <scope>NUCLEOTIDE SEQUENCE [LARGE SCALE GENOMIC DNA]</scope>
    <source>
        <strain evidence="2">CGMCC 4.7181</strain>
    </source>
</reference>
<protein>
    <submittedName>
        <fullName evidence="1">Uncharacterized protein</fullName>
    </submittedName>
</protein>
<sequence length="58" mass="5690">MADREFTDLVAVVTGGASGIGAGIGATGDASANTDDEWARVLSINVTGIARVTSAALP</sequence>
<name>A0ABQ2N579_9MICO</name>
<dbReference type="Proteomes" id="UP000638043">
    <property type="component" value="Unassembled WGS sequence"/>
</dbReference>
<dbReference type="SUPFAM" id="SSF51735">
    <property type="entry name" value="NAD(P)-binding Rossmann-fold domains"/>
    <property type="match status" value="1"/>
</dbReference>
<organism evidence="1 2">
    <name type="scientific">Microbacterium nanhaiense</name>
    <dbReference type="NCBI Taxonomy" id="1301026"/>
    <lineage>
        <taxon>Bacteria</taxon>
        <taxon>Bacillati</taxon>
        <taxon>Actinomycetota</taxon>
        <taxon>Actinomycetes</taxon>
        <taxon>Micrococcales</taxon>
        <taxon>Microbacteriaceae</taxon>
        <taxon>Microbacterium</taxon>
    </lineage>
</organism>
<evidence type="ECO:0000313" key="1">
    <source>
        <dbReference type="EMBL" id="GGO67152.1"/>
    </source>
</evidence>
<dbReference type="EMBL" id="BMMQ01000012">
    <property type="protein sequence ID" value="GGO67152.1"/>
    <property type="molecule type" value="Genomic_DNA"/>
</dbReference>
<gene>
    <name evidence="1" type="ORF">GCM10010910_28280</name>
</gene>
<proteinExistence type="predicted"/>
<accession>A0ABQ2N579</accession>
<dbReference type="Gene3D" id="3.40.50.720">
    <property type="entry name" value="NAD(P)-binding Rossmann-like Domain"/>
    <property type="match status" value="1"/>
</dbReference>
<comment type="caution">
    <text evidence="1">The sequence shown here is derived from an EMBL/GenBank/DDBJ whole genome shotgun (WGS) entry which is preliminary data.</text>
</comment>